<dbReference type="InterPro" id="IPR000994">
    <property type="entry name" value="Pept_M24"/>
</dbReference>
<gene>
    <name evidence="14" type="ORF">CRV11_02805</name>
</gene>
<dbReference type="PANTHER" id="PTHR43226:SF4">
    <property type="entry name" value="XAA-PRO AMINOPEPTIDASE 3"/>
    <property type="match status" value="1"/>
</dbReference>
<evidence type="ECO:0000256" key="6">
    <source>
        <dbReference type="ARBA" id="ARBA00022723"/>
    </source>
</evidence>
<dbReference type="GO" id="GO:0006508">
    <property type="term" value="P:proteolysis"/>
    <property type="evidence" value="ECO:0007669"/>
    <property type="project" value="UniProtKB-KW"/>
</dbReference>
<comment type="caution">
    <text evidence="14">The sequence shown here is derived from an EMBL/GenBank/DDBJ whole genome shotgun (WGS) entry which is preliminary data.</text>
</comment>
<dbReference type="InterPro" id="IPR001714">
    <property type="entry name" value="Pept_M24_MAP"/>
</dbReference>
<dbReference type="PRINTS" id="PR00599">
    <property type="entry name" value="MAPEPTIDASE"/>
</dbReference>
<dbReference type="RefSeq" id="WP_136131841.1">
    <property type="nucleotide sequence ID" value="NZ_PDKS01000004.1"/>
</dbReference>
<organism evidence="14 15">
    <name type="scientific">Candidatus Pantoea edessiphila</name>
    <dbReference type="NCBI Taxonomy" id="2044610"/>
    <lineage>
        <taxon>Bacteria</taxon>
        <taxon>Pseudomonadati</taxon>
        <taxon>Pseudomonadota</taxon>
        <taxon>Gammaproteobacteria</taxon>
        <taxon>Enterobacterales</taxon>
        <taxon>Erwiniaceae</taxon>
        <taxon>Pantoea</taxon>
    </lineage>
</organism>
<evidence type="ECO:0000256" key="3">
    <source>
        <dbReference type="ARBA" id="ARBA00008766"/>
    </source>
</evidence>
<dbReference type="SMART" id="SM01011">
    <property type="entry name" value="AMP_N"/>
    <property type="match status" value="1"/>
</dbReference>
<evidence type="ECO:0000256" key="12">
    <source>
        <dbReference type="ARBA" id="ARBA00081411"/>
    </source>
</evidence>
<dbReference type="InterPro" id="IPR007865">
    <property type="entry name" value="Aminopep_P_N"/>
</dbReference>
<dbReference type="GO" id="GO:0005829">
    <property type="term" value="C:cytosol"/>
    <property type="evidence" value="ECO:0007669"/>
    <property type="project" value="TreeGrafter"/>
</dbReference>
<evidence type="ECO:0000256" key="9">
    <source>
        <dbReference type="ARBA" id="ARBA00023211"/>
    </source>
</evidence>
<comment type="cofactor">
    <cofactor evidence="2">
        <name>Mn(2+)</name>
        <dbReference type="ChEBI" id="CHEBI:29035"/>
    </cofactor>
</comment>
<evidence type="ECO:0000256" key="1">
    <source>
        <dbReference type="ARBA" id="ARBA00001424"/>
    </source>
</evidence>
<sequence length="438" mass="50605">MISINILKNRRKKIISQMVYDSAILLFATPDNKQNKCKFNQNKDFWYFTGFNEPDSLLVMIKKDDKFIRKILFNRSRDFDEEIWVGRRLGQDAALSIIDVDYAFPWNSVYENLYKLLSGLKVIYHAWGEYAEVDQLVLNVLKYLNEKRLQGKGSSPNTIIDWRPLVHKMRLFKDLEEINYIRTSGKISALAHTRAMKYCRPGIFEYQLEGEIHHEFYLHGSRFTSYDTIIGSGINSCILHYTQNNTKMRSGDLVLVDAGCNFNEYASDITRTFPVNGKFTQQQRDIYNIVLNSLKTAASILKPNISIRDINNIVIQIMINDLIKLGLLTGTLDEIISKGSYRKFFMHNLSHWLGLDVHDVGYYDISINDQVLKPNMVLTIEPGIYILPDIHVPNEYHGIGVRIEDNFIITETGNECTTSGVVKEIKDIENTMESLKEI</sequence>
<evidence type="ECO:0000256" key="5">
    <source>
        <dbReference type="ARBA" id="ARBA00022670"/>
    </source>
</evidence>
<protein>
    <recommendedName>
        <fullName evidence="10">Xaa-Pro aminopeptidase</fullName>
        <ecNumber evidence="4">3.4.11.9</ecNumber>
    </recommendedName>
    <alternativeName>
        <fullName evidence="11">Aminopeptidase P II</fullName>
    </alternativeName>
    <alternativeName>
        <fullName evidence="12">X-Pro aminopeptidase</fullName>
    </alternativeName>
</protein>
<dbReference type="Proteomes" id="UP000296034">
    <property type="component" value="Unassembled WGS sequence"/>
</dbReference>
<dbReference type="AlphaFoldDB" id="A0A2P5SXL0"/>
<dbReference type="SUPFAM" id="SSF55920">
    <property type="entry name" value="Creatinase/aminopeptidase"/>
    <property type="match status" value="1"/>
</dbReference>
<dbReference type="InterPro" id="IPR052433">
    <property type="entry name" value="X-Pro_dipept-like"/>
</dbReference>
<dbReference type="GO" id="GO:0070006">
    <property type="term" value="F:metalloaminopeptidase activity"/>
    <property type="evidence" value="ECO:0007669"/>
    <property type="project" value="InterPro"/>
</dbReference>
<evidence type="ECO:0000256" key="10">
    <source>
        <dbReference type="ARBA" id="ARBA00069363"/>
    </source>
</evidence>
<comment type="catalytic activity">
    <reaction evidence="1">
        <text>Release of any N-terminal amino acid, including proline, that is linked to proline, even from a dipeptide or tripeptide.</text>
        <dbReference type="EC" id="3.4.11.9"/>
    </reaction>
</comment>
<dbReference type="Gene3D" id="3.40.350.10">
    <property type="entry name" value="Creatinase/prolidase N-terminal domain"/>
    <property type="match status" value="1"/>
</dbReference>
<dbReference type="Pfam" id="PF05195">
    <property type="entry name" value="AMP_N"/>
    <property type="match status" value="1"/>
</dbReference>
<evidence type="ECO:0000256" key="8">
    <source>
        <dbReference type="ARBA" id="ARBA00023049"/>
    </source>
</evidence>
<dbReference type="EMBL" id="PDKS01000004">
    <property type="protein sequence ID" value="PPI87069.1"/>
    <property type="molecule type" value="Genomic_DNA"/>
</dbReference>
<dbReference type="GO" id="GO:0030145">
    <property type="term" value="F:manganese ion binding"/>
    <property type="evidence" value="ECO:0007669"/>
    <property type="project" value="InterPro"/>
</dbReference>
<comment type="similarity">
    <text evidence="3">Belongs to the peptidase M24B family.</text>
</comment>
<feature type="domain" description="Aminopeptidase P N-terminal" evidence="13">
    <location>
        <begin position="2"/>
        <end position="134"/>
    </location>
</feature>
<evidence type="ECO:0000256" key="7">
    <source>
        <dbReference type="ARBA" id="ARBA00022801"/>
    </source>
</evidence>
<dbReference type="FunFam" id="3.90.230.10:FF:000002">
    <property type="entry name" value="Xaa-Pro aminopeptidase 3"/>
    <property type="match status" value="1"/>
</dbReference>
<keyword evidence="6" id="KW-0479">Metal-binding</keyword>
<dbReference type="Pfam" id="PF00557">
    <property type="entry name" value="Peptidase_M24"/>
    <property type="match status" value="1"/>
</dbReference>
<name>A0A2P5SXL0_9GAMM</name>
<proteinExistence type="inferred from homology"/>
<evidence type="ECO:0000313" key="14">
    <source>
        <dbReference type="EMBL" id="PPI87069.1"/>
    </source>
</evidence>
<evidence type="ECO:0000259" key="13">
    <source>
        <dbReference type="SMART" id="SM01011"/>
    </source>
</evidence>
<evidence type="ECO:0000256" key="4">
    <source>
        <dbReference type="ARBA" id="ARBA00012574"/>
    </source>
</evidence>
<dbReference type="OrthoDB" id="9806388at2"/>
<keyword evidence="8" id="KW-0482">Metalloprotease</keyword>
<accession>A0A2P5SXL0</accession>
<keyword evidence="14" id="KW-0031">Aminopeptidase</keyword>
<dbReference type="EC" id="3.4.11.9" evidence="4"/>
<reference evidence="14 15" key="1">
    <citation type="journal article" date="2018" name="Genome Biol. Evol.">
        <title>Cladogenesis and Genomic Streamlining in Extracellular Endosymbionts of Tropical Stink Bugs.</title>
        <authorList>
            <person name="Otero-Bravo A."/>
            <person name="Goffredi S."/>
            <person name="Sabree Z.L."/>
        </authorList>
    </citation>
    <scope>NUCLEOTIDE SEQUENCE [LARGE SCALE GENOMIC DNA]</scope>
    <source>
        <strain evidence="14 15">SoET</strain>
    </source>
</reference>
<dbReference type="NCBIfam" id="NF008131">
    <property type="entry name" value="PRK10879.1"/>
    <property type="match status" value="1"/>
</dbReference>
<dbReference type="Gene3D" id="3.90.230.10">
    <property type="entry name" value="Creatinase/methionine aminopeptidase superfamily"/>
    <property type="match status" value="1"/>
</dbReference>
<dbReference type="InterPro" id="IPR029149">
    <property type="entry name" value="Creatin/AminoP/Spt16_N"/>
</dbReference>
<keyword evidence="9" id="KW-0464">Manganese</keyword>
<evidence type="ECO:0000313" key="15">
    <source>
        <dbReference type="Proteomes" id="UP000296034"/>
    </source>
</evidence>
<keyword evidence="7" id="KW-0378">Hydrolase</keyword>
<evidence type="ECO:0000256" key="11">
    <source>
        <dbReference type="ARBA" id="ARBA00075356"/>
    </source>
</evidence>
<keyword evidence="5" id="KW-0645">Protease</keyword>
<dbReference type="CDD" id="cd01087">
    <property type="entry name" value="Prolidase"/>
    <property type="match status" value="1"/>
</dbReference>
<dbReference type="InterPro" id="IPR036005">
    <property type="entry name" value="Creatinase/aminopeptidase-like"/>
</dbReference>
<dbReference type="PANTHER" id="PTHR43226">
    <property type="entry name" value="XAA-PRO AMINOPEPTIDASE 3"/>
    <property type="match status" value="1"/>
</dbReference>
<evidence type="ECO:0000256" key="2">
    <source>
        <dbReference type="ARBA" id="ARBA00001936"/>
    </source>
</evidence>
<dbReference type="SUPFAM" id="SSF53092">
    <property type="entry name" value="Creatinase/prolidase N-terminal domain"/>
    <property type="match status" value="1"/>
</dbReference>